<keyword evidence="3" id="KW-1185">Reference proteome</keyword>
<accession>A0A329S8T5</accession>
<feature type="compositionally biased region" description="Basic residues" evidence="1">
    <location>
        <begin position="92"/>
        <end position="105"/>
    </location>
</feature>
<dbReference type="EMBL" id="MJFZ01000248">
    <property type="protein sequence ID" value="RAW33155.1"/>
    <property type="molecule type" value="Genomic_DNA"/>
</dbReference>
<organism evidence="2 3">
    <name type="scientific">Phytophthora cactorum</name>
    <dbReference type="NCBI Taxonomy" id="29920"/>
    <lineage>
        <taxon>Eukaryota</taxon>
        <taxon>Sar</taxon>
        <taxon>Stramenopiles</taxon>
        <taxon>Oomycota</taxon>
        <taxon>Peronosporomycetes</taxon>
        <taxon>Peronosporales</taxon>
        <taxon>Peronosporaceae</taxon>
        <taxon>Phytophthora</taxon>
    </lineage>
</organism>
<dbReference type="AlphaFoldDB" id="A0A329S8T5"/>
<dbReference type="VEuPathDB" id="FungiDB:PC110_g10524"/>
<proteinExistence type="predicted"/>
<feature type="region of interest" description="Disordered" evidence="1">
    <location>
        <begin position="47"/>
        <end position="137"/>
    </location>
</feature>
<sequence length="196" mass="21352">MIVGIGEETKGYKVYLPKDRVVVPTQHVKNIEMLDKTQNKQVQRLYLSNDNDAAEKAPAGNTARPAEAGNPRSTAEAGNAEETQVTCGCAKSGKRRGKKSKKKKGSTKDRPGTRSTGKRAENEVDESAEREETGQGVVNNVFDENPRHYREGMRSKHKTEVVGGNGGEAKSSGRQWCVGYHVDAAWRACAAHEVGL</sequence>
<evidence type="ECO:0000256" key="1">
    <source>
        <dbReference type="SAM" id="MobiDB-lite"/>
    </source>
</evidence>
<dbReference type="OrthoDB" id="10363335at2759"/>
<dbReference type="Proteomes" id="UP000251314">
    <property type="component" value="Unassembled WGS sequence"/>
</dbReference>
<name>A0A329S8T5_9STRA</name>
<reference evidence="2 3" key="1">
    <citation type="submission" date="2018-01" db="EMBL/GenBank/DDBJ databases">
        <title>Draft genome of the strawberry crown rot pathogen Phytophthora cactorum.</title>
        <authorList>
            <person name="Armitage A.D."/>
            <person name="Lysoe E."/>
            <person name="Nellist C.F."/>
            <person name="Harrison R.J."/>
            <person name="Brurberg M.B."/>
        </authorList>
    </citation>
    <scope>NUCLEOTIDE SEQUENCE [LARGE SCALE GENOMIC DNA]</scope>
    <source>
        <strain evidence="2 3">10300</strain>
    </source>
</reference>
<protein>
    <submittedName>
        <fullName evidence="2">Uncharacterized protein</fullName>
    </submittedName>
</protein>
<comment type="caution">
    <text evidence="2">The sequence shown here is derived from an EMBL/GenBank/DDBJ whole genome shotgun (WGS) entry which is preliminary data.</text>
</comment>
<feature type="compositionally biased region" description="Basic and acidic residues" evidence="1">
    <location>
        <begin position="106"/>
        <end position="122"/>
    </location>
</feature>
<gene>
    <name evidence="2" type="ORF">PC110_g10524</name>
</gene>
<evidence type="ECO:0000313" key="2">
    <source>
        <dbReference type="EMBL" id="RAW33155.1"/>
    </source>
</evidence>
<evidence type="ECO:0000313" key="3">
    <source>
        <dbReference type="Proteomes" id="UP000251314"/>
    </source>
</evidence>